<accession>A0A1M5CMR8</accession>
<dbReference type="InterPro" id="IPR041916">
    <property type="entry name" value="Anti_sigma_zinc_sf"/>
</dbReference>
<keyword evidence="3" id="KW-0472">Membrane</keyword>
<protein>
    <recommendedName>
        <fullName evidence="2">Anti-sigma-W factor RsiW</fullName>
    </recommendedName>
</protein>
<dbReference type="Pfam" id="PF13490">
    <property type="entry name" value="zf-HC2"/>
    <property type="match status" value="1"/>
</dbReference>
<keyword evidence="6" id="KW-0862">Zinc</keyword>
<keyword evidence="3" id="KW-0812">Transmembrane</keyword>
<dbReference type="RefSeq" id="WP_073345157.1">
    <property type="nucleotide sequence ID" value="NZ_FQVH01000029.1"/>
</dbReference>
<dbReference type="AlphaFoldDB" id="A0A1M5CMR8"/>
<dbReference type="STRING" id="1121256.SAMN02746089_02158"/>
<evidence type="ECO:0000259" key="5">
    <source>
        <dbReference type="Pfam" id="PF13490"/>
    </source>
</evidence>
<dbReference type="EMBL" id="FQVH01000029">
    <property type="protein sequence ID" value="SHF56054.1"/>
    <property type="molecule type" value="Genomic_DNA"/>
</dbReference>
<name>A0A1M5CMR8_9THEO</name>
<dbReference type="OrthoDB" id="2079550at2"/>
<gene>
    <name evidence="6" type="ORF">SAMN02746089_02158</name>
</gene>
<keyword evidence="6" id="KW-0863">Zinc-finger</keyword>
<dbReference type="Pfam" id="PF10039">
    <property type="entry name" value="DUF2275"/>
    <property type="match status" value="1"/>
</dbReference>
<dbReference type="Proteomes" id="UP000184088">
    <property type="component" value="Unassembled WGS sequence"/>
</dbReference>
<keyword evidence="6" id="KW-0479">Metal-binding</keyword>
<evidence type="ECO:0000259" key="4">
    <source>
        <dbReference type="Pfam" id="PF10039"/>
    </source>
</evidence>
<feature type="domain" description="DUF2275" evidence="4">
    <location>
        <begin position="72"/>
        <end position="238"/>
    </location>
</feature>
<organism evidence="6 7">
    <name type="scientific">Caldanaerobius fijiensis DSM 17918</name>
    <dbReference type="NCBI Taxonomy" id="1121256"/>
    <lineage>
        <taxon>Bacteria</taxon>
        <taxon>Bacillati</taxon>
        <taxon>Bacillota</taxon>
        <taxon>Clostridia</taxon>
        <taxon>Thermoanaerobacterales</taxon>
        <taxon>Thermoanaerobacteraceae</taxon>
        <taxon>Caldanaerobius</taxon>
    </lineage>
</organism>
<evidence type="ECO:0000313" key="6">
    <source>
        <dbReference type="EMBL" id="SHF56054.1"/>
    </source>
</evidence>
<dbReference type="GO" id="GO:0008270">
    <property type="term" value="F:zinc ion binding"/>
    <property type="evidence" value="ECO:0007669"/>
    <property type="project" value="UniProtKB-KW"/>
</dbReference>
<evidence type="ECO:0000256" key="3">
    <source>
        <dbReference type="SAM" id="Phobius"/>
    </source>
</evidence>
<sequence>MCFDEGTLQAYIDNELDDNTHREVRSHIMQCPRCRSKLKELKEIDSFVSKAMYVPPINADTAWLMWSKKMMKRRGVFNMVKRYKKYIATAAAVVFIASSIIFPPVRDVEAHLLSLFRLNKFQAVTITPDDIQKMQMQFQQNGINNIDLKEFGDIKITGDQVFQTFQPDEVDKFKASLEYDISIPQVDNFKIQYLNIEKSRKIEFKLNVDKVNSLIKTFGGTKLFPESLKGKTFTVNLSDIANIGMKDAKGQDKNGSFLTMGTVKVPEITVPEGVDLNEVRDAVINLPFLPDNIKKQIAAIKDWKNTIPVPLANDKYNSSEAQNVTINGNPGILVVHRLKNQNYQYSTLAWVKGDVIYTLQSSNLQPDQLIQIAQSMR</sequence>
<keyword evidence="3" id="KW-1133">Transmembrane helix</keyword>
<evidence type="ECO:0000256" key="2">
    <source>
        <dbReference type="ARBA" id="ARBA00024438"/>
    </source>
</evidence>
<reference evidence="6 7" key="1">
    <citation type="submission" date="2016-11" db="EMBL/GenBank/DDBJ databases">
        <authorList>
            <person name="Jaros S."/>
            <person name="Januszkiewicz K."/>
            <person name="Wedrychowicz H."/>
        </authorList>
    </citation>
    <scope>NUCLEOTIDE SEQUENCE [LARGE SCALE GENOMIC DNA]</scope>
    <source>
        <strain evidence="6 7">DSM 17918</strain>
    </source>
</reference>
<dbReference type="InterPro" id="IPR018734">
    <property type="entry name" value="DUF2275"/>
</dbReference>
<dbReference type="InterPro" id="IPR027383">
    <property type="entry name" value="Znf_put"/>
</dbReference>
<evidence type="ECO:0000256" key="1">
    <source>
        <dbReference type="ARBA" id="ARBA00024353"/>
    </source>
</evidence>
<comment type="similarity">
    <text evidence="1">Belongs to the zinc-associated anti-sigma factor (ZAS) superfamily. Anti-sigma-W factor family.</text>
</comment>
<feature type="domain" description="Putative zinc-finger" evidence="5">
    <location>
        <begin position="8"/>
        <end position="35"/>
    </location>
</feature>
<keyword evidence="7" id="KW-1185">Reference proteome</keyword>
<evidence type="ECO:0000313" key="7">
    <source>
        <dbReference type="Proteomes" id="UP000184088"/>
    </source>
</evidence>
<feature type="transmembrane region" description="Helical" evidence="3">
    <location>
        <begin position="86"/>
        <end position="105"/>
    </location>
</feature>
<dbReference type="Gene3D" id="1.10.10.1320">
    <property type="entry name" value="Anti-sigma factor, zinc-finger domain"/>
    <property type="match status" value="1"/>
</dbReference>
<proteinExistence type="inferred from homology"/>